<name>W4LDI5_ENTF1</name>
<dbReference type="InterPro" id="IPR038058">
    <property type="entry name" value="PhnH-like_sp"/>
</dbReference>
<reference evidence="1 2" key="1">
    <citation type="journal article" date="2014" name="Nature">
        <title>An environmental bacterial taxon with a large and distinct metabolic repertoire.</title>
        <authorList>
            <person name="Wilson M.C."/>
            <person name="Mori T."/>
            <person name="Ruckert C."/>
            <person name="Uria A.R."/>
            <person name="Helf M.J."/>
            <person name="Takada K."/>
            <person name="Gernert C."/>
            <person name="Steffens U.A."/>
            <person name="Heycke N."/>
            <person name="Schmitt S."/>
            <person name="Rinke C."/>
            <person name="Helfrich E.J."/>
            <person name="Brachmann A.O."/>
            <person name="Gurgui C."/>
            <person name="Wakimoto T."/>
            <person name="Kracht M."/>
            <person name="Crusemann M."/>
            <person name="Hentschel U."/>
            <person name="Abe I."/>
            <person name="Matsunaga S."/>
            <person name="Kalinowski J."/>
            <person name="Takeyama H."/>
            <person name="Piel J."/>
        </authorList>
    </citation>
    <scope>NUCLEOTIDE SEQUENCE [LARGE SCALE GENOMIC DNA]</scope>
    <source>
        <strain evidence="2">TSY1</strain>
    </source>
</reference>
<dbReference type="PIRSF" id="PIRSF020680">
    <property type="entry name" value="PhnH"/>
    <property type="match status" value="1"/>
</dbReference>
<dbReference type="EMBL" id="AZHW01000827">
    <property type="protein sequence ID" value="ETW96153.1"/>
    <property type="molecule type" value="Genomic_DNA"/>
</dbReference>
<proteinExistence type="predicted"/>
<dbReference type="InterPro" id="IPR008772">
    <property type="entry name" value="Phosphonate_metab_PhnH"/>
</dbReference>
<evidence type="ECO:0000313" key="1">
    <source>
        <dbReference type="EMBL" id="ETW96153.1"/>
    </source>
</evidence>
<dbReference type="GO" id="GO:0019634">
    <property type="term" value="P:organic phosphonate metabolic process"/>
    <property type="evidence" value="ECO:0007669"/>
    <property type="project" value="InterPro"/>
</dbReference>
<dbReference type="Pfam" id="PF05845">
    <property type="entry name" value="PhnH"/>
    <property type="match status" value="1"/>
</dbReference>
<dbReference type="AlphaFoldDB" id="W4LDI5"/>
<dbReference type="NCBIfam" id="TIGR03292">
    <property type="entry name" value="PhnH_redo"/>
    <property type="match status" value="1"/>
</dbReference>
<protein>
    <recommendedName>
        <fullName evidence="3">Phosphonate metabolism protein PhnH</fullName>
    </recommendedName>
</protein>
<keyword evidence="2" id="KW-1185">Reference proteome</keyword>
<organism evidence="1 2">
    <name type="scientific">Entotheonella factor</name>
    <dbReference type="NCBI Taxonomy" id="1429438"/>
    <lineage>
        <taxon>Bacteria</taxon>
        <taxon>Pseudomonadati</taxon>
        <taxon>Nitrospinota/Tectimicrobiota group</taxon>
        <taxon>Candidatus Tectimicrobiota</taxon>
        <taxon>Candidatus Entotheonellia</taxon>
        <taxon>Candidatus Entotheonellales</taxon>
        <taxon>Candidatus Entotheonellaceae</taxon>
        <taxon>Candidatus Entotheonella</taxon>
    </lineage>
</organism>
<comment type="caution">
    <text evidence="1">The sequence shown here is derived from an EMBL/GenBank/DDBJ whole genome shotgun (WGS) entry which is preliminary data.</text>
</comment>
<accession>W4LDI5</accession>
<dbReference type="Proteomes" id="UP000019141">
    <property type="component" value="Unassembled WGS sequence"/>
</dbReference>
<dbReference type="Gene3D" id="3.40.50.11310">
    <property type="entry name" value="Bacterial phosphonate metabolism protein PhnH"/>
    <property type="match status" value="1"/>
</dbReference>
<dbReference type="HOGENOM" id="CLU_115317_1_0_7"/>
<sequence>MAQASTQPGFTHPVFDSQRVFRAAAMAMARPTQPQSVSQADGSQLDLPRIDAVHPASLALLLALADLDTPVWLDERLRTGDLPAYLRFHTGAEIATERPAVSFALFAEGYDGAYMADFAIGQEAYPELSTTLFIQVSDFTSGTPHRMRGPGIETSETLRPGGLERCFWREWRLNQALYPCGLDVMLIAGHEIIGLPRSVREEE</sequence>
<dbReference type="SUPFAM" id="SSF159709">
    <property type="entry name" value="PhnH-like"/>
    <property type="match status" value="1"/>
</dbReference>
<gene>
    <name evidence="1" type="ORF">ETSY1_27710</name>
</gene>
<evidence type="ECO:0000313" key="2">
    <source>
        <dbReference type="Proteomes" id="UP000019141"/>
    </source>
</evidence>
<evidence type="ECO:0008006" key="3">
    <source>
        <dbReference type="Google" id="ProtNLM"/>
    </source>
</evidence>